<dbReference type="GO" id="GO:1990112">
    <property type="term" value="C:RQC complex"/>
    <property type="evidence" value="ECO:0007669"/>
    <property type="project" value="TreeGrafter"/>
</dbReference>
<dbReference type="AlphaFoldDB" id="A0A0L0VU07"/>
<comment type="caution">
    <text evidence="2">The sequence shown here is derived from an EMBL/GenBank/DDBJ whole genome shotgun (WGS) entry which is preliminary data.</text>
</comment>
<dbReference type="OrthoDB" id="205993at2759"/>
<evidence type="ECO:0000313" key="2">
    <source>
        <dbReference type="EMBL" id="KNF02756.1"/>
    </source>
</evidence>
<sequence length="728" mass="83205">MGKNSKRHQREELELELLTRIESEGEEEEEETTQPTKTLFDSFSNDLEEEEEEEEEEEDEELQATKKKKQNKKKKKKKNNTLTSTPTLDSPSVLKTAKRLTNGKQKAADGVDEIDQALQELKIEPQPQKSDFRDHHAEPIINNLLKVDPKMLDPDIELRRMFGAKVVSSSGSIMRALPATIYGARISNDPHHQMNSKLKMIKSSLLSKPEPTWPPFNRNSSGLSVRKMSEEEVLQRKLAGEDQWFCFRHSLSFKHTQSRFLQAILSADPNQLVTILQRSPYHPDTLLQLSEVSAHNDDQGQATTFLNQALYVNEKTISSFSSTFFSSGVARLDFKAVENRGFFKALDRKVLVLLKQGCYRSSFQTSKFLFSLNPYQDPFGSLLWLDFLAPKANQDQFFIDFLDNLAGLQDRDPNGGIYVEAYPGLYYARALCMRAIEEKDRCSNHDQSDFALESAILRFPQVLKPLSRAIGISLPSQYERIERAEVEEGYVEDFARNMLHLKARIYATRSSSLWKVDEISSWFRQILNRVVDKFAQSDDPDVQLGTQFETDPQLHSVAAEGIYRAVLVSDVQAFKNFLPPSVYSRSTTAFSFDPLPPVGGTTYDGEYFKITTEEEEQEQDSFREAERRGRRPQEEDDEDTHEGLDALFDVDHDDSLLQPDQVDHLVAQIQFLLQLDNDQLSPDQRLSLLARLDRLLLLRPVFPDPNLLHDHQVEASADEGVPRMPGAF</sequence>
<dbReference type="InterPro" id="IPR006994">
    <property type="entry name" value="TCF25/Rqc1"/>
</dbReference>
<dbReference type="GO" id="GO:0072344">
    <property type="term" value="P:rescue of stalled ribosome"/>
    <property type="evidence" value="ECO:0007669"/>
    <property type="project" value="TreeGrafter"/>
</dbReference>
<reference evidence="3" key="1">
    <citation type="submission" date="2014-03" db="EMBL/GenBank/DDBJ databases">
        <title>The Genome Sequence of Puccinia striiformis f. sp. tritici PST-78.</title>
        <authorList>
            <consortium name="The Broad Institute Genome Sequencing Platform"/>
            <person name="Cuomo C."/>
            <person name="Hulbert S."/>
            <person name="Chen X."/>
            <person name="Walker B."/>
            <person name="Young S.K."/>
            <person name="Zeng Q."/>
            <person name="Gargeya S."/>
            <person name="Fitzgerald M."/>
            <person name="Haas B."/>
            <person name="Abouelleil A."/>
            <person name="Alvarado L."/>
            <person name="Arachchi H.M."/>
            <person name="Berlin A.M."/>
            <person name="Chapman S.B."/>
            <person name="Goldberg J."/>
            <person name="Griggs A."/>
            <person name="Gujja S."/>
            <person name="Hansen M."/>
            <person name="Howarth C."/>
            <person name="Imamovic A."/>
            <person name="Larimer J."/>
            <person name="McCowan C."/>
            <person name="Montmayeur A."/>
            <person name="Murphy C."/>
            <person name="Neiman D."/>
            <person name="Pearson M."/>
            <person name="Priest M."/>
            <person name="Roberts A."/>
            <person name="Saif S."/>
            <person name="Shea T."/>
            <person name="Sisk P."/>
            <person name="Sykes S."/>
            <person name="Wortman J."/>
            <person name="Nusbaum C."/>
            <person name="Birren B."/>
        </authorList>
    </citation>
    <scope>NUCLEOTIDE SEQUENCE [LARGE SCALE GENOMIC DNA]</scope>
    <source>
        <strain evidence="3">race PST-78</strain>
    </source>
</reference>
<organism evidence="2 3">
    <name type="scientific">Puccinia striiformis f. sp. tritici PST-78</name>
    <dbReference type="NCBI Taxonomy" id="1165861"/>
    <lineage>
        <taxon>Eukaryota</taxon>
        <taxon>Fungi</taxon>
        <taxon>Dikarya</taxon>
        <taxon>Basidiomycota</taxon>
        <taxon>Pucciniomycotina</taxon>
        <taxon>Pucciniomycetes</taxon>
        <taxon>Pucciniales</taxon>
        <taxon>Pucciniaceae</taxon>
        <taxon>Puccinia</taxon>
    </lineage>
</organism>
<evidence type="ECO:0000256" key="1">
    <source>
        <dbReference type="SAM" id="MobiDB-lite"/>
    </source>
</evidence>
<proteinExistence type="predicted"/>
<feature type="region of interest" description="Disordered" evidence="1">
    <location>
        <begin position="1"/>
        <end position="108"/>
    </location>
</feature>
<feature type="compositionally biased region" description="Acidic residues" evidence="1">
    <location>
        <begin position="46"/>
        <end position="62"/>
    </location>
</feature>
<feature type="region of interest" description="Disordered" evidence="1">
    <location>
        <begin position="612"/>
        <end position="640"/>
    </location>
</feature>
<feature type="compositionally biased region" description="Basic residues" evidence="1">
    <location>
        <begin position="65"/>
        <end position="79"/>
    </location>
</feature>
<dbReference type="EMBL" id="AJIL01000021">
    <property type="protein sequence ID" value="KNF02756.1"/>
    <property type="molecule type" value="Genomic_DNA"/>
</dbReference>
<dbReference type="GO" id="GO:1990116">
    <property type="term" value="P:ribosome-associated ubiquitin-dependent protein catabolic process"/>
    <property type="evidence" value="ECO:0007669"/>
    <property type="project" value="TreeGrafter"/>
</dbReference>
<evidence type="ECO:0000313" key="3">
    <source>
        <dbReference type="Proteomes" id="UP000054564"/>
    </source>
</evidence>
<dbReference type="Pfam" id="PF04910">
    <property type="entry name" value="Tcf25"/>
    <property type="match status" value="1"/>
</dbReference>
<dbReference type="STRING" id="1165861.A0A0L0VU07"/>
<dbReference type="PANTHER" id="PTHR22684:SF0">
    <property type="entry name" value="RIBOSOME QUALITY CONTROL COMPLEX SUBUNIT TCF25"/>
    <property type="match status" value="1"/>
</dbReference>
<protein>
    <submittedName>
        <fullName evidence="2">Uncharacterized protein</fullName>
    </submittedName>
</protein>
<dbReference type="Proteomes" id="UP000054564">
    <property type="component" value="Unassembled WGS sequence"/>
</dbReference>
<accession>A0A0L0VU07</accession>
<dbReference type="PANTHER" id="PTHR22684">
    <property type="entry name" value="NULP1-RELATED"/>
    <property type="match status" value="1"/>
</dbReference>
<gene>
    <name evidence="2" type="ORF">PSTG_04042</name>
</gene>
<keyword evidence="3" id="KW-1185">Reference proteome</keyword>
<feature type="compositionally biased region" description="Low complexity" evidence="1">
    <location>
        <begin position="80"/>
        <end position="92"/>
    </location>
</feature>
<feature type="compositionally biased region" description="Basic and acidic residues" evidence="1">
    <location>
        <begin position="9"/>
        <end position="23"/>
    </location>
</feature>
<name>A0A0L0VU07_9BASI</name>
<feature type="compositionally biased region" description="Basic and acidic residues" evidence="1">
    <location>
        <begin position="620"/>
        <end position="633"/>
    </location>
</feature>